<dbReference type="EMBL" id="CP011770">
    <property type="protein sequence ID" value="AKM09869.1"/>
    <property type="molecule type" value="Genomic_DNA"/>
</dbReference>
<proteinExistence type="predicted"/>
<dbReference type="OrthoDB" id="7605659at2"/>
<dbReference type="AlphaFoldDB" id="A0A0G3XGX2"/>
<evidence type="ECO:0000313" key="1">
    <source>
        <dbReference type="EMBL" id="AKM09869.1"/>
    </source>
</evidence>
<dbReference type="PATRIC" id="fig|1348774.3.peg.1580"/>
<protein>
    <submittedName>
        <fullName evidence="1">Uncharacterized protein</fullName>
    </submittedName>
</protein>
<reference evidence="1 2" key="1">
    <citation type="submission" date="2015-06" db="EMBL/GenBank/DDBJ databases">
        <authorList>
            <person name="Zeng Y."/>
            <person name="Huang Y."/>
        </authorList>
    </citation>
    <scope>NUCLEOTIDE SEQUENCE [LARGE SCALE GENOMIC DNA]</scope>
    <source>
        <strain evidence="1 2">PQ-2</strain>
    </source>
</reference>
<dbReference type="RefSeq" id="WP_047820553.1">
    <property type="nucleotide sequence ID" value="NZ_CP011770.1"/>
</dbReference>
<dbReference type="STRING" id="1348774.AB433_07535"/>
<accession>A0A0G3XGX2</accession>
<name>A0A0G3XGX2_9SPHN</name>
<sequence>MAVSSEEIARMLALVQAYQAAELAVLRNQSYEMPDGRRLTRANLRDIRAGKTQAEADYARACGATTVRGRARRFVNMTR</sequence>
<evidence type="ECO:0000313" key="2">
    <source>
        <dbReference type="Proteomes" id="UP000035287"/>
    </source>
</evidence>
<gene>
    <name evidence="1" type="ORF">AB433_07535</name>
</gene>
<organism evidence="1 2">
    <name type="scientific">Croceicoccus naphthovorans</name>
    <dbReference type="NCBI Taxonomy" id="1348774"/>
    <lineage>
        <taxon>Bacteria</taxon>
        <taxon>Pseudomonadati</taxon>
        <taxon>Pseudomonadota</taxon>
        <taxon>Alphaproteobacteria</taxon>
        <taxon>Sphingomonadales</taxon>
        <taxon>Erythrobacteraceae</taxon>
        <taxon>Croceicoccus</taxon>
    </lineage>
</organism>
<dbReference type="Proteomes" id="UP000035287">
    <property type="component" value="Chromosome"/>
</dbReference>
<keyword evidence="2" id="KW-1185">Reference proteome</keyword>
<dbReference type="KEGG" id="cna:AB433_07535"/>